<keyword evidence="2" id="KW-0677">Repeat</keyword>
<accession>K1QGP9</accession>
<dbReference type="Pfam" id="PF00090">
    <property type="entry name" value="TSP_1"/>
    <property type="match status" value="4"/>
</dbReference>
<evidence type="ECO:0000256" key="4">
    <source>
        <dbReference type="ARBA" id="ARBA00023180"/>
    </source>
</evidence>
<dbReference type="InParanoid" id="K1QGP9"/>
<dbReference type="InterPro" id="IPR000884">
    <property type="entry name" value="TSP1_rpt"/>
</dbReference>
<organism evidence="5">
    <name type="scientific">Magallana gigas</name>
    <name type="common">Pacific oyster</name>
    <name type="synonym">Crassostrea gigas</name>
    <dbReference type="NCBI Taxonomy" id="29159"/>
    <lineage>
        <taxon>Eukaryota</taxon>
        <taxon>Metazoa</taxon>
        <taxon>Spiralia</taxon>
        <taxon>Lophotrochozoa</taxon>
        <taxon>Mollusca</taxon>
        <taxon>Bivalvia</taxon>
        <taxon>Autobranchia</taxon>
        <taxon>Pteriomorphia</taxon>
        <taxon>Ostreida</taxon>
        <taxon>Ostreoidea</taxon>
        <taxon>Ostreidae</taxon>
        <taxon>Magallana</taxon>
    </lineage>
</organism>
<keyword evidence="1" id="KW-0732">Signal</keyword>
<evidence type="ECO:0000256" key="3">
    <source>
        <dbReference type="ARBA" id="ARBA00023157"/>
    </source>
</evidence>
<dbReference type="Gene3D" id="2.20.100.10">
    <property type="entry name" value="Thrombospondin type-1 (TSP1) repeat"/>
    <property type="match status" value="4"/>
</dbReference>
<keyword evidence="3" id="KW-1015">Disulfide bond</keyword>
<dbReference type="InterPro" id="IPR036383">
    <property type="entry name" value="TSP1_rpt_sf"/>
</dbReference>
<dbReference type="AlphaFoldDB" id="K1QGP9"/>
<proteinExistence type="predicted"/>
<dbReference type="FunFam" id="2.20.100.10:FF:000001">
    <property type="entry name" value="semaphorin-5A isoform X1"/>
    <property type="match status" value="1"/>
</dbReference>
<protein>
    <submittedName>
        <fullName evidence="5">Brain-specific angiogenesis inhibitor 1</fullName>
    </submittedName>
</protein>
<dbReference type="HOGENOM" id="CLU_832223_0_0_1"/>
<dbReference type="PROSITE" id="PS50092">
    <property type="entry name" value="TSP1"/>
    <property type="match status" value="4"/>
</dbReference>
<dbReference type="PANTHER" id="PTHR22906:SF46">
    <property type="entry name" value="HEMICENTIN-1-LIKE"/>
    <property type="match status" value="1"/>
</dbReference>
<dbReference type="InterPro" id="IPR052065">
    <property type="entry name" value="Compl_asym_regulator"/>
</dbReference>
<dbReference type="FunFam" id="2.20.100.10:FF:000004">
    <property type="entry name" value="Adhesion G protein-coupled receptor B2"/>
    <property type="match status" value="1"/>
</dbReference>
<reference evidence="5" key="1">
    <citation type="journal article" date="2012" name="Nature">
        <title>The oyster genome reveals stress adaptation and complexity of shell formation.</title>
        <authorList>
            <person name="Zhang G."/>
            <person name="Fang X."/>
            <person name="Guo X."/>
            <person name="Li L."/>
            <person name="Luo R."/>
            <person name="Xu F."/>
            <person name="Yang P."/>
            <person name="Zhang L."/>
            <person name="Wang X."/>
            <person name="Qi H."/>
            <person name="Xiong Z."/>
            <person name="Que H."/>
            <person name="Xie Y."/>
            <person name="Holland P.W."/>
            <person name="Paps J."/>
            <person name="Zhu Y."/>
            <person name="Wu F."/>
            <person name="Chen Y."/>
            <person name="Wang J."/>
            <person name="Peng C."/>
            <person name="Meng J."/>
            <person name="Yang L."/>
            <person name="Liu J."/>
            <person name="Wen B."/>
            <person name="Zhang N."/>
            <person name="Huang Z."/>
            <person name="Zhu Q."/>
            <person name="Feng Y."/>
            <person name="Mount A."/>
            <person name="Hedgecock D."/>
            <person name="Xu Z."/>
            <person name="Liu Y."/>
            <person name="Domazet-Loso T."/>
            <person name="Du Y."/>
            <person name="Sun X."/>
            <person name="Zhang S."/>
            <person name="Liu B."/>
            <person name="Cheng P."/>
            <person name="Jiang X."/>
            <person name="Li J."/>
            <person name="Fan D."/>
            <person name="Wang W."/>
            <person name="Fu W."/>
            <person name="Wang T."/>
            <person name="Wang B."/>
            <person name="Zhang J."/>
            <person name="Peng Z."/>
            <person name="Li Y."/>
            <person name="Li N."/>
            <person name="Wang J."/>
            <person name="Chen M."/>
            <person name="He Y."/>
            <person name="Tan F."/>
            <person name="Song X."/>
            <person name="Zheng Q."/>
            <person name="Huang R."/>
            <person name="Yang H."/>
            <person name="Du X."/>
            <person name="Chen L."/>
            <person name="Yang M."/>
            <person name="Gaffney P.M."/>
            <person name="Wang S."/>
            <person name="Luo L."/>
            <person name="She Z."/>
            <person name="Ming Y."/>
            <person name="Huang W."/>
            <person name="Zhang S."/>
            <person name="Huang B."/>
            <person name="Zhang Y."/>
            <person name="Qu T."/>
            <person name="Ni P."/>
            <person name="Miao G."/>
            <person name="Wang J."/>
            <person name="Wang Q."/>
            <person name="Steinberg C.E."/>
            <person name="Wang H."/>
            <person name="Li N."/>
            <person name="Qian L."/>
            <person name="Zhang G."/>
            <person name="Li Y."/>
            <person name="Yang H."/>
            <person name="Liu X."/>
            <person name="Wang J."/>
            <person name="Yin Y."/>
            <person name="Wang J."/>
        </authorList>
    </citation>
    <scope>NUCLEOTIDE SEQUENCE [LARGE SCALE GENOMIC DNA]</scope>
    <source>
        <strain evidence="5">05x7-T-G4-1.051#20</strain>
    </source>
</reference>
<dbReference type="PANTHER" id="PTHR22906">
    <property type="entry name" value="PROPERDIN"/>
    <property type="match status" value="1"/>
</dbReference>
<keyword evidence="4" id="KW-0325">Glycoprotein</keyword>
<sequence>MGRLQKPRLVIPHHTPAHQLTATGQHGDIGAPAQRPVKGPGHELGYVTLPNTVGHHAGEIQLKHQGVALRTVQRPVKEPGNEFGYVILPNTVDLHALGVLSISQDVVLPTVQSIQIVDGKLSDWGSWSQCSATCEGLKSRSRTCSHPQYGGASCDNQTTQTAKCGNEHCPVDGQLSDWGSWSQCSATCEGLKSRTRTCSHPQYGGAPCTGQTTQTAKCGTVNCPGEGRLGDWTSWGQCSATCEGLKSRTRTCNSQQVGDVPCIDVTQTAKCGTEHCPVDGDSLPWGDWSPCSVTCGSGTRVRSRACIPPQYGGHNCTGPLFEMNICSQVHCPSK</sequence>
<evidence type="ECO:0000256" key="1">
    <source>
        <dbReference type="ARBA" id="ARBA00022729"/>
    </source>
</evidence>
<dbReference type="EMBL" id="JH818600">
    <property type="protein sequence ID" value="EKC30304.1"/>
    <property type="molecule type" value="Genomic_DNA"/>
</dbReference>
<name>K1QGP9_MAGGI</name>
<dbReference type="PRINTS" id="PR01705">
    <property type="entry name" value="TSP1REPEAT"/>
</dbReference>
<evidence type="ECO:0000313" key="5">
    <source>
        <dbReference type="EMBL" id="EKC30304.1"/>
    </source>
</evidence>
<dbReference type="SMART" id="SM00209">
    <property type="entry name" value="TSP1"/>
    <property type="match status" value="4"/>
</dbReference>
<gene>
    <name evidence="5" type="ORF">CGI_10024537</name>
</gene>
<evidence type="ECO:0000256" key="2">
    <source>
        <dbReference type="ARBA" id="ARBA00022737"/>
    </source>
</evidence>
<dbReference type="SUPFAM" id="SSF82895">
    <property type="entry name" value="TSP-1 type 1 repeat"/>
    <property type="match status" value="4"/>
</dbReference>